<feature type="region of interest" description="Disordered" evidence="1">
    <location>
        <begin position="509"/>
        <end position="549"/>
    </location>
</feature>
<keyword evidence="2" id="KW-0472">Membrane</keyword>
<evidence type="ECO:0000313" key="3">
    <source>
        <dbReference type="EMBL" id="KAJ7636699.1"/>
    </source>
</evidence>
<gene>
    <name evidence="3" type="ORF">FB45DRAFT_1001690</name>
</gene>
<evidence type="ECO:0008006" key="5">
    <source>
        <dbReference type="Google" id="ProtNLM"/>
    </source>
</evidence>
<keyword evidence="2" id="KW-1133">Transmembrane helix</keyword>
<feature type="transmembrane region" description="Helical" evidence="2">
    <location>
        <begin position="108"/>
        <end position="131"/>
    </location>
</feature>
<comment type="caution">
    <text evidence="3">The sequence shown here is derived from an EMBL/GenBank/DDBJ whole genome shotgun (WGS) entry which is preliminary data.</text>
</comment>
<feature type="transmembrane region" description="Helical" evidence="2">
    <location>
        <begin position="430"/>
        <end position="451"/>
    </location>
</feature>
<feature type="transmembrane region" description="Helical" evidence="2">
    <location>
        <begin position="177"/>
        <end position="202"/>
    </location>
</feature>
<feature type="transmembrane region" description="Helical" evidence="2">
    <location>
        <begin position="65"/>
        <end position="88"/>
    </location>
</feature>
<organism evidence="3 4">
    <name type="scientific">Roridomyces roridus</name>
    <dbReference type="NCBI Taxonomy" id="1738132"/>
    <lineage>
        <taxon>Eukaryota</taxon>
        <taxon>Fungi</taxon>
        <taxon>Dikarya</taxon>
        <taxon>Basidiomycota</taxon>
        <taxon>Agaricomycotina</taxon>
        <taxon>Agaricomycetes</taxon>
        <taxon>Agaricomycetidae</taxon>
        <taxon>Agaricales</taxon>
        <taxon>Marasmiineae</taxon>
        <taxon>Mycenaceae</taxon>
        <taxon>Roridomyces</taxon>
    </lineage>
</organism>
<keyword evidence="2" id="KW-0812">Transmembrane</keyword>
<name>A0AAD7C3E4_9AGAR</name>
<feature type="transmembrane region" description="Helical" evidence="2">
    <location>
        <begin position="28"/>
        <end position="53"/>
    </location>
</feature>
<dbReference type="AlphaFoldDB" id="A0AAD7C3E4"/>
<reference evidence="3" key="1">
    <citation type="submission" date="2023-03" db="EMBL/GenBank/DDBJ databases">
        <title>Massive genome expansion in bonnet fungi (Mycena s.s.) driven by repeated elements and novel gene families across ecological guilds.</title>
        <authorList>
            <consortium name="Lawrence Berkeley National Laboratory"/>
            <person name="Harder C.B."/>
            <person name="Miyauchi S."/>
            <person name="Viragh M."/>
            <person name="Kuo A."/>
            <person name="Thoen E."/>
            <person name="Andreopoulos B."/>
            <person name="Lu D."/>
            <person name="Skrede I."/>
            <person name="Drula E."/>
            <person name="Henrissat B."/>
            <person name="Morin E."/>
            <person name="Kohler A."/>
            <person name="Barry K."/>
            <person name="LaButti K."/>
            <person name="Morin E."/>
            <person name="Salamov A."/>
            <person name="Lipzen A."/>
            <person name="Mereny Z."/>
            <person name="Hegedus B."/>
            <person name="Baldrian P."/>
            <person name="Stursova M."/>
            <person name="Weitz H."/>
            <person name="Taylor A."/>
            <person name="Grigoriev I.V."/>
            <person name="Nagy L.G."/>
            <person name="Martin F."/>
            <person name="Kauserud H."/>
        </authorList>
    </citation>
    <scope>NUCLEOTIDE SEQUENCE</scope>
    <source>
        <strain evidence="3">9284</strain>
    </source>
</reference>
<protein>
    <recommendedName>
        <fullName evidence="5">Transmembrane protein</fullName>
    </recommendedName>
</protein>
<accession>A0AAD7C3E4</accession>
<evidence type="ECO:0000256" key="2">
    <source>
        <dbReference type="SAM" id="Phobius"/>
    </source>
</evidence>
<dbReference type="EMBL" id="JARKIF010000006">
    <property type="protein sequence ID" value="KAJ7636699.1"/>
    <property type="molecule type" value="Genomic_DNA"/>
</dbReference>
<keyword evidence="4" id="KW-1185">Reference proteome</keyword>
<evidence type="ECO:0000256" key="1">
    <source>
        <dbReference type="SAM" id="MobiDB-lite"/>
    </source>
</evidence>
<proteinExistence type="predicted"/>
<dbReference type="Proteomes" id="UP001221142">
    <property type="component" value="Unassembled WGS sequence"/>
</dbReference>
<evidence type="ECO:0000313" key="4">
    <source>
        <dbReference type="Proteomes" id="UP001221142"/>
    </source>
</evidence>
<sequence>MSIPDLLFSPTARVWNLRLLLLETIASWIYFGLALGGDLTVYILFPTFGLMIFHHIGSPFKNWTVPGLAIVDWIMLLVEAGGIAAGFFQHFLWLKHSPFAADVPFPQFRFACIPIGMSLLFAIASRTATIIRSKGPFWRQRFVFLGGCPPLRIPYTPMSILLNRSIARPLVRGESMVIIFVRALVLSCMVLGIPVFALYIVLINPIHSQVYTKDIVSSPNESLGTPPGPATFVIEAFGIRVLSTIQDVVTQYRVNEFTLHTTNDTGSTVQDSCAQPAGLQPDPDGLDVGSAVQIYECPYAWPDIGSVSISINVTPGSAIGVQPIQAVAPGQSIDFAQMRSNAITLIAGSHLFGRIVWTQRETLSRTKWRVRTVQTYIAEVTALQPYPLAADAANDTATLLLYQPYPQAIKLQQDTADSTLLSGLATFGGFWTFVNGAFALLFGANLVYFAFGRRPLSALGLIHICQRATLVRRWHADFPALHTEGGLPGSESAGVVAFIRQRLIDVGDIPPDDNLPKNMVDDPESLRSQPESRESSIELGDDLASLQSGRSSIESGISLKQESESKQEGIPLIEENLAWRMHDAHADMV</sequence>